<reference evidence="1" key="1">
    <citation type="journal article" date="2020" name="Stud. Mycol.">
        <title>101 Dothideomycetes genomes: a test case for predicting lifestyles and emergence of pathogens.</title>
        <authorList>
            <person name="Haridas S."/>
            <person name="Albert R."/>
            <person name="Binder M."/>
            <person name="Bloem J."/>
            <person name="Labutti K."/>
            <person name="Salamov A."/>
            <person name="Andreopoulos B."/>
            <person name="Baker S."/>
            <person name="Barry K."/>
            <person name="Bills G."/>
            <person name="Bluhm B."/>
            <person name="Cannon C."/>
            <person name="Castanera R."/>
            <person name="Culley D."/>
            <person name="Daum C."/>
            <person name="Ezra D."/>
            <person name="Gonzalez J."/>
            <person name="Henrissat B."/>
            <person name="Kuo A."/>
            <person name="Liang C."/>
            <person name="Lipzen A."/>
            <person name="Lutzoni F."/>
            <person name="Magnuson J."/>
            <person name="Mondo S."/>
            <person name="Nolan M."/>
            <person name="Ohm R."/>
            <person name="Pangilinan J."/>
            <person name="Park H.-J."/>
            <person name="Ramirez L."/>
            <person name="Alfaro M."/>
            <person name="Sun H."/>
            <person name="Tritt A."/>
            <person name="Yoshinaga Y."/>
            <person name="Zwiers L.-H."/>
            <person name="Turgeon B."/>
            <person name="Goodwin S."/>
            <person name="Spatafora J."/>
            <person name="Crous P."/>
            <person name="Grigoriev I."/>
        </authorList>
    </citation>
    <scope>NUCLEOTIDE SEQUENCE</scope>
    <source>
        <strain evidence="1">CBS 125425</strain>
    </source>
</reference>
<proteinExistence type="predicted"/>
<accession>A0A9P4R9D2</accession>
<evidence type="ECO:0000313" key="1">
    <source>
        <dbReference type="EMBL" id="KAF2739117.1"/>
    </source>
</evidence>
<name>A0A9P4R9D2_9PLEO</name>
<gene>
    <name evidence="1" type="ORF">EJ04DRAFT_353463</name>
</gene>
<sequence>MVRWRARLDGHTLKPACAAWSLCAVAEFRAARPWTCTVARGVNWAELCGGRYRGRGGRICGRRLRSKGVGRFGAEMKSPHWARAERPCEGPRLCHHCPGGVHSASVWSVVCLSIFCVSRNAAGYSPHGGVHLIRPQLFIRLKPPQLSGK</sequence>
<organism evidence="1 2">
    <name type="scientific">Polyplosphaeria fusca</name>
    <dbReference type="NCBI Taxonomy" id="682080"/>
    <lineage>
        <taxon>Eukaryota</taxon>
        <taxon>Fungi</taxon>
        <taxon>Dikarya</taxon>
        <taxon>Ascomycota</taxon>
        <taxon>Pezizomycotina</taxon>
        <taxon>Dothideomycetes</taxon>
        <taxon>Pleosporomycetidae</taxon>
        <taxon>Pleosporales</taxon>
        <taxon>Tetraplosphaeriaceae</taxon>
        <taxon>Polyplosphaeria</taxon>
    </lineage>
</organism>
<dbReference type="AlphaFoldDB" id="A0A9P4R9D2"/>
<evidence type="ECO:0000313" key="2">
    <source>
        <dbReference type="Proteomes" id="UP000799444"/>
    </source>
</evidence>
<protein>
    <submittedName>
        <fullName evidence="1">Uncharacterized protein</fullName>
    </submittedName>
</protein>
<comment type="caution">
    <text evidence="1">The sequence shown here is derived from an EMBL/GenBank/DDBJ whole genome shotgun (WGS) entry which is preliminary data.</text>
</comment>
<dbReference type="EMBL" id="ML996105">
    <property type="protein sequence ID" value="KAF2739117.1"/>
    <property type="molecule type" value="Genomic_DNA"/>
</dbReference>
<dbReference type="Proteomes" id="UP000799444">
    <property type="component" value="Unassembled WGS sequence"/>
</dbReference>
<keyword evidence="2" id="KW-1185">Reference proteome</keyword>